<evidence type="ECO:0000313" key="13">
    <source>
        <dbReference type="Proteomes" id="UP001187471"/>
    </source>
</evidence>
<dbReference type="SUPFAM" id="SSF48264">
    <property type="entry name" value="Cytochrome P450"/>
    <property type="match status" value="1"/>
</dbReference>
<proteinExistence type="inferred from homology"/>
<feature type="transmembrane region" description="Helical" evidence="11">
    <location>
        <begin position="37"/>
        <end position="58"/>
    </location>
</feature>
<comment type="subcellular location">
    <subcellularLocation>
        <location evidence="1">Membrane</location>
    </subcellularLocation>
</comment>
<dbReference type="InterPro" id="IPR001128">
    <property type="entry name" value="Cyt_P450"/>
</dbReference>
<evidence type="ECO:0000256" key="3">
    <source>
        <dbReference type="ARBA" id="ARBA00022617"/>
    </source>
</evidence>
<keyword evidence="4 11" id="KW-0812">Transmembrane</keyword>
<dbReference type="GO" id="GO:0016705">
    <property type="term" value="F:oxidoreductase activity, acting on paired donors, with incorporation or reduction of molecular oxygen"/>
    <property type="evidence" value="ECO:0007669"/>
    <property type="project" value="InterPro"/>
</dbReference>
<evidence type="ECO:0000256" key="5">
    <source>
        <dbReference type="ARBA" id="ARBA00022723"/>
    </source>
</evidence>
<evidence type="ECO:0000256" key="4">
    <source>
        <dbReference type="ARBA" id="ARBA00022692"/>
    </source>
</evidence>
<keyword evidence="6 11" id="KW-1133">Transmembrane helix</keyword>
<keyword evidence="10 11" id="KW-0472">Membrane</keyword>
<evidence type="ECO:0000256" key="1">
    <source>
        <dbReference type="ARBA" id="ARBA00004370"/>
    </source>
</evidence>
<evidence type="ECO:0000256" key="7">
    <source>
        <dbReference type="ARBA" id="ARBA00023002"/>
    </source>
</evidence>
<evidence type="ECO:0000256" key="6">
    <source>
        <dbReference type="ARBA" id="ARBA00022989"/>
    </source>
</evidence>
<keyword evidence="3" id="KW-0349">Heme</keyword>
<dbReference type="PANTHER" id="PTHR24282:SF270">
    <property type="entry name" value="CYTOCHROME P450 CYP749A22-LIKE"/>
    <property type="match status" value="1"/>
</dbReference>
<keyword evidence="13" id="KW-1185">Reference proteome</keyword>
<dbReference type="EMBL" id="JAVXUO010001545">
    <property type="protein sequence ID" value="KAK2981279.1"/>
    <property type="molecule type" value="Genomic_DNA"/>
</dbReference>
<evidence type="ECO:0000256" key="9">
    <source>
        <dbReference type="ARBA" id="ARBA00023033"/>
    </source>
</evidence>
<evidence type="ECO:0000256" key="2">
    <source>
        <dbReference type="ARBA" id="ARBA00010617"/>
    </source>
</evidence>
<keyword evidence="7" id="KW-0560">Oxidoreductase</keyword>
<dbReference type="PANTHER" id="PTHR24282">
    <property type="entry name" value="CYTOCHROME P450 FAMILY MEMBER"/>
    <property type="match status" value="1"/>
</dbReference>
<dbReference type="InterPro" id="IPR050665">
    <property type="entry name" value="Cytochrome_P450_Monooxygen"/>
</dbReference>
<dbReference type="Proteomes" id="UP001187471">
    <property type="component" value="Unassembled WGS sequence"/>
</dbReference>
<evidence type="ECO:0000313" key="12">
    <source>
        <dbReference type="EMBL" id="KAK2981279.1"/>
    </source>
</evidence>
<dbReference type="GO" id="GO:0020037">
    <property type="term" value="F:heme binding"/>
    <property type="evidence" value="ECO:0007669"/>
    <property type="project" value="InterPro"/>
</dbReference>
<keyword evidence="8" id="KW-0408">Iron</keyword>
<keyword evidence="9" id="KW-0503">Monooxygenase</keyword>
<dbReference type="GO" id="GO:0004497">
    <property type="term" value="F:monooxygenase activity"/>
    <property type="evidence" value="ECO:0007669"/>
    <property type="project" value="UniProtKB-KW"/>
</dbReference>
<dbReference type="AlphaFoldDB" id="A0AA88R9Y4"/>
<reference evidence="12" key="1">
    <citation type="submission" date="2022-12" db="EMBL/GenBank/DDBJ databases">
        <title>Draft genome assemblies for two species of Escallonia (Escalloniales).</title>
        <authorList>
            <person name="Chanderbali A."/>
            <person name="Dervinis C."/>
            <person name="Anghel I."/>
            <person name="Soltis D."/>
            <person name="Soltis P."/>
            <person name="Zapata F."/>
        </authorList>
    </citation>
    <scope>NUCLEOTIDE SEQUENCE</scope>
    <source>
        <strain evidence="12">UCBG92.1500</strain>
        <tissue evidence="12">Leaf</tissue>
    </source>
</reference>
<dbReference type="Pfam" id="PF00067">
    <property type="entry name" value="p450"/>
    <property type="match status" value="1"/>
</dbReference>
<dbReference type="GO" id="GO:0005506">
    <property type="term" value="F:iron ion binding"/>
    <property type="evidence" value="ECO:0007669"/>
    <property type="project" value="InterPro"/>
</dbReference>
<dbReference type="InterPro" id="IPR036396">
    <property type="entry name" value="Cyt_P450_sf"/>
</dbReference>
<sequence length="95" mass="10482">MNEEGGNEMDFLGLLFKARVDTQEISVEGIIDECKTFYAAGHGTTTLLLSWAILLLAINTDWQEKARQEVLKVLGCGRPNSEGISRLKLKVVATD</sequence>
<evidence type="ECO:0000256" key="10">
    <source>
        <dbReference type="ARBA" id="ARBA00023136"/>
    </source>
</evidence>
<keyword evidence="5" id="KW-0479">Metal-binding</keyword>
<accession>A0AA88R9Y4</accession>
<protein>
    <recommendedName>
        <fullName evidence="14">Cytochrome P450</fullName>
    </recommendedName>
</protein>
<comment type="caution">
    <text evidence="12">The sequence shown here is derived from an EMBL/GenBank/DDBJ whole genome shotgun (WGS) entry which is preliminary data.</text>
</comment>
<name>A0AA88R9Y4_9ASTE</name>
<organism evidence="12 13">
    <name type="scientific">Escallonia rubra</name>
    <dbReference type="NCBI Taxonomy" id="112253"/>
    <lineage>
        <taxon>Eukaryota</taxon>
        <taxon>Viridiplantae</taxon>
        <taxon>Streptophyta</taxon>
        <taxon>Embryophyta</taxon>
        <taxon>Tracheophyta</taxon>
        <taxon>Spermatophyta</taxon>
        <taxon>Magnoliopsida</taxon>
        <taxon>eudicotyledons</taxon>
        <taxon>Gunneridae</taxon>
        <taxon>Pentapetalae</taxon>
        <taxon>asterids</taxon>
        <taxon>campanulids</taxon>
        <taxon>Escalloniales</taxon>
        <taxon>Escalloniaceae</taxon>
        <taxon>Escallonia</taxon>
    </lineage>
</organism>
<dbReference type="Gene3D" id="1.10.630.10">
    <property type="entry name" value="Cytochrome P450"/>
    <property type="match status" value="1"/>
</dbReference>
<gene>
    <name evidence="12" type="ORF">RJ640_006980</name>
</gene>
<evidence type="ECO:0008006" key="14">
    <source>
        <dbReference type="Google" id="ProtNLM"/>
    </source>
</evidence>
<evidence type="ECO:0000256" key="11">
    <source>
        <dbReference type="SAM" id="Phobius"/>
    </source>
</evidence>
<comment type="similarity">
    <text evidence="2">Belongs to the cytochrome P450 family.</text>
</comment>
<dbReference type="GO" id="GO:0016020">
    <property type="term" value="C:membrane"/>
    <property type="evidence" value="ECO:0007669"/>
    <property type="project" value="UniProtKB-SubCell"/>
</dbReference>
<evidence type="ECO:0000256" key="8">
    <source>
        <dbReference type="ARBA" id="ARBA00023004"/>
    </source>
</evidence>